<name>A0A225SVX1_9BURK</name>
<organism evidence="2 3">
    <name type="scientific">Herbaspirillum aquaticum</name>
    <dbReference type="NCBI Taxonomy" id="568783"/>
    <lineage>
        <taxon>Bacteria</taxon>
        <taxon>Pseudomonadati</taxon>
        <taxon>Pseudomonadota</taxon>
        <taxon>Betaproteobacteria</taxon>
        <taxon>Burkholderiales</taxon>
        <taxon>Oxalobacteraceae</taxon>
        <taxon>Herbaspirillum</taxon>
    </lineage>
</organism>
<dbReference type="Pfam" id="PF13986">
    <property type="entry name" value="DUF4224"/>
    <property type="match status" value="1"/>
</dbReference>
<evidence type="ECO:0000259" key="1">
    <source>
        <dbReference type="Pfam" id="PF13986"/>
    </source>
</evidence>
<gene>
    <name evidence="2" type="ORF">CEJ45_08550</name>
</gene>
<evidence type="ECO:0000313" key="3">
    <source>
        <dbReference type="Proteomes" id="UP000214747"/>
    </source>
</evidence>
<sequence length="76" mass="9004">MISEYLTAAELSSLIGCRPNSFSCMKRWLTKNEWPYVENIRGFPQVWRRYHDARMSGENQLVEKPLRIEPDFAALR</sequence>
<reference evidence="2 3" key="1">
    <citation type="journal article" date="2010" name="Int. J. Syst. Evol. Microbiol.">
        <title>Reclassification of Herbaspirillum putei as a later heterotypic synonym of Herbaspirillum huttiense, with the description of H. huttiense subsp. huttiense subsp. nov. and H. huttiense subsp. putei subsp. nov., comb. nov., and description of Herbaspirillum aquaticum sp. nov.</title>
        <authorList>
            <person name="Dobritsa A.P."/>
            <person name="Reddy M.C."/>
            <person name="Samadpour M."/>
        </authorList>
    </citation>
    <scope>NUCLEOTIDE SEQUENCE [LARGE SCALE GENOMIC DNA]</scope>
    <source>
        <strain evidence="2 3">IEH 4430</strain>
    </source>
</reference>
<dbReference type="Proteomes" id="UP000214747">
    <property type="component" value="Unassembled WGS sequence"/>
</dbReference>
<dbReference type="AlphaFoldDB" id="A0A225SVX1"/>
<evidence type="ECO:0000313" key="2">
    <source>
        <dbReference type="EMBL" id="OWY35313.1"/>
    </source>
</evidence>
<protein>
    <recommendedName>
        <fullName evidence="1">DUF4224 domain-containing protein</fullName>
    </recommendedName>
</protein>
<dbReference type="RefSeq" id="WP_088754728.1">
    <property type="nucleotide sequence ID" value="NZ_NJGV01000006.1"/>
</dbReference>
<proteinExistence type="predicted"/>
<keyword evidence="3" id="KW-1185">Reference proteome</keyword>
<dbReference type="EMBL" id="NJGV01000006">
    <property type="protein sequence ID" value="OWY35313.1"/>
    <property type="molecule type" value="Genomic_DNA"/>
</dbReference>
<accession>A0A225SVX1</accession>
<feature type="domain" description="DUF4224" evidence="1">
    <location>
        <begin position="6"/>
        <end position="50"/>
    </location>
</feature>
<comment type="caution">
    <text evidence="2">The sequence shown here is derived from an EMBL/GenBank/DDBJ whole genome shotgun (WGS) entry which is preliminary data.</text>
</comment>
<dbReference type="InterPro" id="IPR025319">
    <property type="entry name" value="DUF4224"/>
</dbReference>